<dbReference type="NCBIfam" id="NF033788">
    <property type="entry name" value="HTH_metalloreg"/>
    <property type="match status" value="1"/>
</dbReference>
<dbReference type="Pfam" id="PF12840">
    <property type="entry name" value="HTH_20"/>
    <property type="match status" value="1"/>
</dbReference>
<dbReference type="PROSITE" id="PS50987">
    <property type="entry name" value="HTH_ARSR_2"/>
    <property type="match status" value="1"/>
</dbReference>
<evidence type="ECO:0000313" key="5">
    <source>
        <dbReference type="EMBL" id="AKM06701.1"/>
    </source>
</evidence>
<evidence type="ECO:0000256" key="3">
    <source>
        <dbReference type="ARBA" id="ARBA00023163"/>
    </source>
</evidence>
<dbReference type="KEGG" id="amx:AM2010_616"/>
<dbReference type="OrthoDB" id="7391478at2"/>
<evidence type="ECO:0000256" key="2">
    <source>
        <dbReference type="ARBA" id="ARBA00023125"/>
    </source>
</evidence>
<name>A0A0G3X7W0_9SPHN</name>
<organism evidence="5 6">
    <name type="scientific">Pelagerythrobacter marensis</name>
    <dbReference type="NCBI Taxonomy" id="543877"/>
    <lineage>
        <taxon>Bacteria</taxon>
        <taxon>Pseudomonadati</taxon>
        <taxon>Pseudomonadota</taxon>
        <taxon>Alphaproteobacteria</taxon>
        <taxon>Sphingomonadales</taxon>
        <taxon>Erythrobacteraceae</taxon>
        <taxon>Pelagerythrobacter</taxon>
    </lineage>
</organism>
<evidence type="ECO:0000313" key="6">
    <source>
        <dbReference type="Proteomes" id="UP000037643"/>
    </source>
</evidence>
<keyword evidence="2" id="KW-0238">DNA-binding</keyword>
<proteinExistence type="predicted"/>
<keyword evidence="3" id="KW-0804">Transcription</keyword>
<dbReference type="CDD" id="cd00090">
    <property type="entry name" value="HTH_ARSR"/>
    <property type="match status" value="1"/>
</dbReference>
<evidence type="ECO:0000259" key="4">
    <source>
        <dbReference type="PROSITE" id="PS50987"/>
    </source>
</evidence>
<feature type="domain" description="HTH arsR-type" evidence="4">
    <location>
        <begin position="1"/>
        <end position="93"/>
    </location>
</feature>
<dbReference type="AlphaFoldDB" id="A0A0G3X7W0"/>
<dbReference type="Proteomes" id="UP000037643">
    <property type="component" value="Chromosome"/>
</dbReference>
<keyword evidence="1" id="KW-0805">Transcription regulation</keyword>
<accession>A0A0G3X7W0</accession>
<dbReference type="InterPro" id="IPR036388">
    <property type="entry name" value="WH-like_DNA-bd_sf"/>
</dbReference>
<keyword evidence="6" id="KW-1185">Reference proteome</keyword>
<dbReference type="Gene3D" id="1.10.10.10">
    <property type="entry name" value="Winged helix-like DNA-binding domain superfamily/Winged helix DNA-binding domain"/>
    <property type="match status" value="1"/>
</dbReference>
<dbReference type="SMART" id="SM00418">
    <property type="entry name" value="HTH_ARSR"/>
    <property type="match status" value="1"/>
</dbReference>
<evidence type="ECO:0000256" key="1">
    <source>
        <dbReference type="ARBA" id="ARBA00023015"/>
    </source>
</evidence>
<dbReference type="PRINTS" id="PR00778">
    <property type="entry name" value="HTHARSR"/>
</dbReference>
<dbReference type="GO" id="GO:0003700">
    <property type="term" value="F:DNA-binding transcription factor activity"/>
    <property type="evidence" value="ECO:0007669"/>
    <property type="project" value="InterPro"/>
</dbReference>
<dbReference type="InterPro" id="IPR051081">
    <property type="entry name" value="HTH_MetalResp_TranReg"/>
</dbReference>
<dbReference type="PANTHER" id="PTHR33154">
    <property type="entry name" value="TRANSCRIPTIONAL REGULATOR, ARSR FAMILY"/>
    <property type="match status" value="1"/>
</dbReference>
<dbReference type="GO" id="GO:0003677">
    <property type="term" value="F:DNA binding"/>
    <property type="evidence" value="ECO:0007669"/>
    <property type="project" value="UniProtKB-KW"/>
</dbReference>
<dbReference type="InterPro" id="IPR011991">
    <property type="entry name" value="ArsR-like_HTH"/>
</dbReference>
<dbReference type="EMBL" id="CP011805">
    <property type="protein sequence ID" value="AKM06701.1"/>
    <property type="molecule type" value="Genomic_DNA"/>
</dbReference>
<dbReference type="PANTHER" id="PTHR33154:SF33">
    <property type="entry name" value="TRANSCRIPTIONAL REPRESSOR SDPR"/>
    <property type="match status" value="1"/>
</dbReference>
<dbReference type="SUPFAM" id="SSF46785">
    <property type="entry name" value="Winged helix' DNA-binding domain"/>
    <property type="match status" value="1"/>
</dbReference>
<gene>
    <name evidence="5" type="ORF">AM2010_616</name>
</gene>
<dbReference type="RefSeq" id="WP_047805827.1">
    <property type="nucleotide sequence ID" value="NZ_CP011805.1"/>
</dbReference>
<dbReference type="PATRIC" id="fig|543877.4.peg.620"/>
<dbReference type="STRING" id="543877.AM2010_616"/>
<dbReference type="InterPro" id="IPR036390">
    <property type="entry name" value="WH_DNA-bd_sf"/>
</dbReference>
<reference evidence="5 6" key="1">
    <citation type="submission" date="2015-06" db="EMBL/GenBank/DDBJ databases">
        <authorList>
            <person name="Kim K.M."/>
        </authorList>
    </citation>
    <scope>NUCLEOTIDE SEQUENCE [LARGE SCALE GENOMIC DNA]</scope>
    <source>
        <strain evidence="5 6">KCTC 22370</strain>
    </source>
</reference>
<dbReference type="InterPro" id="IPR001845">
    <property type="entry name" value="HTH_ArsR_DNA-bd_dom"/>
</dbReference>
<sequence>MSRNASDPLFRALSDGSRRALFERLCRDGELTVASLTAGAGISQPAVSKHLAILKQGGLVDARRAGRATYYRARADRLAPLDNWTREMREIWDARFDALDDLLQRMDN</sequence>
<protein>
    <submittedName>
        <fullName evidence="5">Bacterial regulatory, arsR family protein</fullName>
    </submittedName>
</protein>